<proteinExistence type="predicted"/>
<evidence type="ECO:0000313" key="2">
    <source>
        <dbReference type="Proteomes" id="UP000095287"/>
    </source>
</evidence>
<reference evidence="3" key="1">
    <citation type="submission" date="2016-11" db="UniProtKB">
        <authorList>
            <consortium name="WormBaseParasite"/>
        </authorList>
    </citation>
    <scope>IDENTIFICATION</scope>
</reference>
<dbReference type="WBParaSite" id="L893_g9672.t1">
    <property type="protein sequence ID" value="L893_g9672.t1"/>
    <property type="gene ID" value="L893_g9672"/>
</dbReference>
<evidence type="ECO:0000256" key="1">
    <source>
        <dbReference type="SAM" id="MobiDB-lite"/>
    </source>
</evidence>
<protein>
    <submittedName>
        <fullName evidence="3">Uncharacterized protein</fullName>
    </submittedName>
</protein>
<feature type="compositionally biased region" description="Basic and acidic residues" evidence="1">
    <location>
        <begin position="93"/>
        <end position="103"/>
    </location>
</feature>
<feature type="compositionally biased region" description="Basic and acidic residues" evidence="1">
    <location>
        <begin position="135"/>
        <end position="158"/>
    </location>
</feature>
<feature type="compositionally biased region" description="Polar residues" evidence="1">
    <location>
        <begin position="34"/>
        <end position="44"/>
    </location>
</feature>
<organism evidence="2 3">
    <name type="scientific">Steinernema glaseri</name>
    <dbReference type="NCBI Taxonomy" id="37863"/>
    <lineage>
        <taxon>Eukaryota</taxon>
        <taxon>Metazoa</taxon>
        <taxon>Ecdysozoa</taxon>
        <taxon>Nematoda</taxon>
        <taxon>Chromadorea</taxon>
        <taxon>Rhabditida</taxon>
        <taxon>Tylenchina</taxon>
        <taxon>Panagrolaimomorpha</taxon>
        <taxon>Strongyloidoidea</taxon>
        <taxon>Steinernematidae</taxon>
        <taxon>Steinernema</taxon>
    </lineage>
</organism>
<evidence type="ECO:0000313" key="3">
    <source>
        <dbReference type="WBParaSite" id="L893_g9672.t1"/>
    </source>
</evidence>
<dbReference type="AlphaFoldDB" id="A0A1I8AVJ9"/>
<feature type="region of interest" description="Disordered" evidence="1">
    <location>
        <begin position="34"/>
        <end position="158"/>
    </location>
</feature>
<feature type="compositionally biased region" description="Low complexity" evidence="1">
    <location>
        <begin position="53"/>
        <end position="83"/>
    </location>
</feature>
<dbReference type="Proteomes" id="UP000095287">
    <property type="component" value="Unplaced"/>
</dbReference>
<accession>A0A1I8AVJ9</accession>
<keyword evidence="2" id="KW-1185">Reference proteome</keyword>
<name>A0A1I8AVJ9_9BILA</name>
<sequence length="158" mass="17474">MLCIDVVRPRHHYKREAKSAWLIPPFLMARVKTCTSTQASPSTTGEKKDNKKPNTSTDSSPTSAPAGSSSSSSSSPAPVSAARRLIRTIRQRRAAEQKKKEKLAQAAAMKKPKVRAGPSRTSVPRLRSQVPSQPRARDKNGRFIKQEPKSHPKPEWKP</sequence>